<name>A0A5B1CB80_9BACT</name>
<dbReference type="Proteomes" id="UP000322699">
    <property type="component" value="Unassembled WGS sequence"/>
</dbReference>
<accession>A0A5B1CB80</accession>
<organism evidence="1 2">
    <name type="scientific">Rubripirellula obstinata</name>
    <dbReference type="NCBI Taxonomy" id="406547"/>
    <lineage>
        <taxon>Bacteria</taxon>
        <taxon>Pseudomonadati</taxon>
        <taxon>Planctomycetota</taxon>
        <taxon>Planctomycetia</taxon>
        <taxon>Pirellulales</taxon>
        <taxon>Pirellulaceae</taxon>
        <taxon>Rubripirellula</taxon>
    </lineage>
</organism>
<dbReference type="EMBL" id="VRLW01000002">
    <property type="protein sequence ID" value="KAA1257471.1"/>
    <property type="molecule type" value="Genomic_DNA"/>
</dbReference>
<evidence type="ECO:0000313" key="2">
    <source>
        <dbReference type="Proteomes" id="UP000322699"/>
    </source>
</evidence>
<sequence length="236" mass="26044">MVTREDEVRADGPHRNGVLRITIACTGVAAAHFSLCLHVKSRHLGDAYRYPTEIHCVIKQADLLPLPQIVDVKRPFGASIRGYVLTRNTQCVVIREFDGFMPDGFTVLPASTVSELLVNERWSEMLAKEGHSDLAAVGPPFTPDTLRSVLSYLHVSRTNAKIECEATPNAAEHGFHLGRVAAMHDDHIDFTFFDAAGKWFDGVYGISFASITQIVVGSPYVETFSKYIGPYPHDDG</sequence>
<keyword evidence="2" id="KW-1185">Reference proteome</keyword>
<comment type="caution">
    <text evidence="1">The sequence shown here is derived from an EMBL/GenBank/DDBJ whole genome shotgun (WGS) entry which is preliminary data.</text>
</comment>
<protein>
    <submittedName>
        <fullName evidence="1">Uncharacterized protein</fullName>
    </submittedName>
</protein>
<evidence type="ECO:0000313" key="1">
    <source>
        <dbReference type="EMBL" id="KAA1257471.1"/>
    </source>
</evidence>
<reference evidence="1 2" key="1">
    <citation type="submission" date="2019-08" db="EMBL/GenBank/DDBJ databases">
        <title>Deep-cultivation of Planctomycetes and their phenomic and genomic characterization uncovers novel biology.</title>
        <authorList>
            <person name="Wiegand S."/>
            <person name="Jogler M."/>
            <person name="Boedeker C."/>
            <person name="Pinto D."/>
            <person name="Vollmers J."/>
            <person name="Rivas-Marin E."/>
            <person name="Kohn T."/>
            <person name="Peeters S.H."/>
            <person name="Heuer A."/>
            <person name="Rast P."/>
            <person name="Oberbeckmann S."/>
            <person name="Bunk B."/>
            <person name="Jeske O."/>
            <person name="Meyerdierks A."/>
            <person name="Storesund J.E."/>
            <person name="Kallscheuer N."/>
            <person name="Luecker S."/>
            <person name="Lage O.M."/>
            <person name="Pohl T."/>
            <person name="Merkel B.J."/>
            <person name="Hornburger P."/>
            <person name="Mueller R.-W."/>
            <person name="Bruemmer F."/>
            <person name="Labrenz M."/>
            <person name="Spormann A.M."/>
            <person name="Op Den Camp H."/>
            <person name="Overmann J."/>
            <person name="Amann R."/>
            <person name="Jetten M.S.M."/>
            <person name="Mascher T."/>
            <person name="Medema M.H."/>
            <person name="Devos D.P."/>
            <person name="Kaster A.-K."/>
            <person name="Ovreas L."/>
            <person name="Rohde M."/>
            <person name="Galperin M.Y."/>
            <person name="Jogler C."/>
        </authorList>
    </citation>
    <scope>NUCLEOTIDE SEQUENCE [LARGE SCALE GENOMIC DNA]</scope>
    <source>
        <strain evidence="1 2">LF1</strain>
    </source>
</reference>
<gene>
    <name evidence="1" type="ORF">LF1_53200</name>
</gene>
<proteinExistence type="predicted"/>
<dbReference type="AlphaFoldDB" id="A0A5B1CB80"/>